<evidence type="ECO:0000256" key="1">
    <source>
        <dbReference type="SAM" id="Coils"/>
    </source>
</evidence>
<keyword evidence="1" id="KW-0175">Coiled coil</keyword>
<protein>
    <submittedName>
        <fullName evidence="2">Uncharacterized protein</fullName>
    </submittedName>
</protein>
<evidence type="ECO:0000313" key="2">
    <source>
        <dbReference type="EMBL" id="QHT77796.1"/>
    </source>
</evidence>
<dbReference type="AlphaFoldDB" id="A0A6C0HC63"/>
<sequence>MKHTNTNKNKTYRRRINKKRNNTIMKRGGGGFGEAIQSQIRTIKGCFPQFHEPTEDKIGEIKKSFVSLGIDIESKQFTEKSEFVKYYESTLKEYIEDKREIFFDIIDKLVLDKKIPDSKYPKQNIVPTLCFMSLIEKMKAITRLAKRDVIHLFNPNHIDKPFLEKVENEKNKQDIRKLEIFLENNGIARPNVSNTGKTKPEREEALTLYIRDLIKIFHSFGIHKTVDDMLIGVFNTKIQDIKNEIQQRENMKKEQEKHAQDQKNKLYSIIKNVKGTGGLFSEARKTLPYFSNREKLDIIQNLSPGFATILNSQLEPELDKDSTSIIDDALIDILNEKFKKA</sequence>
<name>A0A6C0HC63_9ZZZZ</name>
<proteinExistence type="predicted"/>
<reference evidence="2" key="1">
    <citation type="journal article" date="2020" name="Nature">
        <title>Giant virus diversity and host interactions through global metagenomics.</title>
        <authorList>
            <person name="Schulz F."/>
            <person name="Roux S."/>
            <person name="Paez-Espino D."/>
            <person name="Jungbluth S."/>
            <person name="Walsh D.A."/>
            <person name="Denef V.J."/>
            <person name="McMahon K.D."/>
            <person name="Konstantinidis K.T."/>
            <person name="Eloe-Fadrosh E.A."/>
            <person name="Kyrpides N.C."/>
            <person name="Woyke T."/>
        </authorList>
    </citation>
    <scope>NUCLEOTIDE SEQUENCE</scope>
    <source>
        <strain evidence="2">GVMAG-M-3300023179-90</strain>
    </source>
</reference>
<feature type="coiled-coil region" evidence="1">
    <location>
        <begin position="238"/>
        <end position="265"/>
    </location>
</feature>
<organism evidence="2">
    <name type="scientific">viral metagenome</name>
    <dbReference type="NCBI Taxonomy" id="1070528"/>
    <lineage>
        <taxon>unclassified sequences</taxon>
        <taxon>metagenomes</taxon>
        <taxon>organismal metagenomes</taxon>
    </lineage>
</organism>
<accession>A0A6C0HC63</accession>
<dbReference type="EMBL" id="MN739921">
    <property type="protein sequence ID" value="QHT77796.1"/>
    <property type="molecule type" value="Genomic_DNA"/>
</dbReference>